<proteinExistence type="predicted"/>
<gene>
    <name evidence="1" type="ORF">GN958_ATG09866</name>
</gene>
<accession>A0A8S9URY9</accession>
<dbReference type="EMBL" id="JAACNO010001405">
    <property type="protein sequence ID" value="KAF4141018.1"/>
    <property type="molecule type" value="Genomic_DNA"/>
</dbReference>
<evidence type="ECO:0000313" key="2">
    <source>
        <dbReference type="Proteomes" id="UP000704712"/>
    </source>
</evidence>
<organism evidence="1 2">
    <name type="scientific">Phytophthora infestans</name>
    <name type="common">Potato late blight agent</name>
    <name type="synonym">Botrytis infestans</name>
    <dbReference type="NCBI Taxonomy" id="4787"/>
    <lineage>
        <taxon>Eukaryota</taxon>
        <taxon>Sar</taxon>
        <taxon>Stramenopiles</taxon>
        <taxon>Oomycota</taxon>
        <taxon>Peronosporomycetes</taxon>
        <taxon>Peronosporales</taxon>
        <taxon>Peronosporaceae</taxon>
        <taxon>Phytophthora</taxon>
    </lineage>
</organism>
<sequence length="82" mass="8404">MDAALRPARSTQHGIKYTSIAHSTVAAALEVTSITASYVGCLRPRAAYAPGLEDVALSLEGIVAGKGGIKKGEGISGLCQEF</sequence>
<name>A0A8S9URY9_PHYIN</name>
<dbReference type="Proteomes" id="UP000704712">
    <property type="component" value="Unassembled WGS sequence"/>
</dbReference>
<reference evidence="1" key="1">
    <citation type="submission" date="2020-03" db="EMBL/GenBank/DDBJ databases">
        <title>Hybrid Assembly of Korean Phytophthora infestans isolates.</title>
        <authorList>
            <person name="Prokchorchik M."/>
            <person name="Lee Y."/>
            <person name="Seo J."/>
            <person name="Cho J.-H."/>
            <person name="Park Y.-E."/>
            <person name="Jang D.-C."/>
            <person name="Im J.-S."/>
            <person name="Choi J.-G."/>
            <person name="Park H.-J."/>
            <person name="Lee G.-B."/>
            <person name="Lee Y.-G."/>
            <person name="Hong S.-Y."/>
            <person name="Cho K."/>
            <person name="Sohn K.H."/>
        </authorList>
    </citation>
    <scope>NUCLEOTIDE SEQUENCE</scope>
    <source>
        <strain evidence="1">KR_2_A2</strain>
    </source>
</reference>
<dbReference type="AlphaFoldDB" id="A0A8S9URY9"/>
<comment type="caution">
    <text evidence="1">The sequence shown here is derived from an EMBL/GenBank/DDBJ whole genome shotgun (WGS) entry which is preliminary data.</text>
</comment>
<evidence type="ECO:0000313" key="1">
    <source>
        <dbReference type="EMBL" id="KAF4141018.1"/>
    </source>
</evidence>
<protein>
    <submittedName>
        <fullName evidence="1">Uncharacterized protein</fullName>
    </submittedName>
</protein>